<reference evidence="2" key="3">
    <citation type="submission" date="2025-09" db="UniProtKB">
        <authorList>
            <consortium name="Ensembl"/>
        </authorList>
    </citation>
    <scope>IDENTIFICATION</scope>
</reference>
<feature type="compositionally biased region" description="Pro residues" evidence="1">
    <location>
        <begin position="41"/>
        <end position="57"/>
    </location>
</feature>
<evidence type="ECO:0000313" key="3">
    <source>
        <dbReference type="Proteomes" id="UP000472267"/>
    </source>
</evidence>
<proteinExistence type="predicted"/>
<reference evidence="2" key="2">
    <citation type="submission" date="2025-08" db="UniProtKB">
        <authorList>
            <consortium name="Ensembl"/>
        </authorList>
    </citation>
    <scope>IDENTIFICATION</scope>
</reference>
<sequence length="117" mass="11986">SHLVLSSCIKSGLRCSSSALRPGKWSAPAACPSCCRSAAPGPSPAGPSSPGAPPACPPSEHGPLLHTDGLSLHPAGLGTGSPPRLSPSAVYSNPERSRSQWVYHSVTNAQFLLYMRG</sequence>
<reference evidence="2" key="1">
    <citation type="submission" date="2019-06" db="EMBL/GenBank/DDBJ databases">
        <authorList>
            <consortium name="Wellcome Sanger Institute Data Sharing"/>
        </authorList>
    </citation>
    <scope>NUCLEOTIDE SEQUENCE [LARGE SCALE GENOMIC DNA]</scope>
</reference>
<name>A0A672IG04_SALFA</name>
<dbReference type="InParanoid" id="A0A672IG04"/>
<dbReference type="AlphaFoldDB" id="A0A672IG04"/>
<protein>
    <submittedName>
        <fullName evidence="2">Uncharacterized protein</fullName>
    </submittedName>
</protein>
<dbReference type="Ensembl" id="ENSSFAT00005041568.1">
    <property type="protein sequence ID" value="ENSSFAP00005040089.1"/>
    <property type="gene ID" value="ENSSFAG00005020019.1"/>
</dbReference>
<evidence type="ECO:0000313" key="2">
    <source>
        <dbReference type="Ensembl" id="ENSSFAP00005040089.1"/>
    </source>
</evidence>
<organism evidence="2 3">
    <name type="scientific">Salarias fasciatus</name>
    <name type="common">Jewelled blenny</name>
    <name type="synonym">Blennius fasciatus</name>
    <dbReference type="NCBI Taxonomy" id="181472"/>
    <lineage>
        <taxon>Eukaryota</taxon>
        <taxon>Metazoa</taxon>
        <taxon>Chordata</taxon>
        <taxon>Craniata</taxon>
        <taxon>Vertebrata</taxon>
        <taxon>Euteleostomi</taxon>
        <taxon>Actinopterygii</taxon>
        <taxon>Neopterygii</taxon>
        <taxon>Teleostei</taxon>
        <taxon>Neoteleostei</taxon>
        <taxon>Acanthomorphata</taxon>
        <taxon>Ovalentaria</taxon>
        <taxon>Blenniimorphae</taxon>
        <taxon>Blenniiformes</taxon>
        <taxon>Blennioidei</taxon>
        <taxon>Blenniidae</taxon>
        <taxon>Salariinae</taxon>
        <taxon>Salarias</taxon>
    </lineage>
</organism>
<evidence type="ECO:0000256" key="1">
    <source>
        <dbReference type="SAM" id="MobiDB-lite"/>
    </source>
</evidence>
<keyword evidence="3" id="KW-1185">Reference proteome</keyword>
<feature type="region of interest" description="Disordered" evidence="1">
    <location>
        <begin position="37"/>
        <end position="97"/>
    </location>
</feature>
<dbReference type="Proteomes" id="UP000472267">
    <property type="component" value="Chromosome 15"/>
</dbReference>
<accession>A0A672IG04</accession>